<dbReference type="Gene3D" id="3.40.309.10">
    <property type="entry name" value="Aldehyde Dehydrogenase, Chain A, domain 2"/>
    <property type="match status" value="1"/>
</dbReference>
<name>A0A386HQH5_9BACT</name>
<dbReference type="InterPro" id="IPR016161">
    <property type="entry name" value="Ald_DH/histidinol_DH"/>
</dbReference>
<protein>
    <submittedName>
        <fullName evidence="3">Aldehyde dehydrogenase (NADP(+))</fullName>
    </submittedName>
</protein>
<dbReference type="Pfam" id="PF00171">
    <property type="entry name" value="Aldedh"/>
    <property type="match status" value="1"/>
</dbReference>
<dbReference type="RefSeq" id="WP_119987278.1">
    <property type="nucleotide sequence ID" value="NZ_CP032489.1"/>
</dbReference>
<evidence type="ECO:0000313" key="4">
    <source>
        <dbReference type="Proteomes" id="UP000266118"/>
    </source>
</evidence>
<dbReference type="Proteomes" id="UP000266118">
    <property type="component" value="Chromosome"/>
</dbReference>
<dbReference type="InterPro" id="IPR044151">
    <property type="entry name" value="ALDH_KGSADH"/>
</dbReference>
<dbReference type="AlphaFoldDB" id="A0A386HQH5"/>
<keyword evidence="4" id="KW-1185">Reference proteome</keyword>
<dbReference type="InterPro" id="IPR015590">
    <property type="entry name" value="Aldehyde_DH_dom"/>
</dbReference>
<gene>
    <name evidence="3" type="ORF">D6B99_09145</name>
</gene>
<dbReference type="InterPro" id="IPR016162">
    <property type="entry name" value="Ald_DH_N"/>
</dbReference>
<dbReference type="KEGG" id="ark:D6B99_09145"/>
<feature type="domain" description="Aldehyde dehydrogenase" evidence="2">
    <location>
        <begin position="8"/>
        <end position="422"/>
    </location>
</feature>
<dbReference type="PANTHER" id="PTHR43353">
    <property type="entry name" value="SUCCINATE-SEMIALDEHYDE DEHYDROGENASE, MITOCHONDRIAL"/>
    <property type="match status" value="1"/>
</dbReference>
<reference evidence="3 4" key="1">
    <citation type="submission" date="2018-09" db="EMBL/GenBank/DDBJ databases">
        <title>Arachidicoccus sp. nov., a bacterium isolated from soil.</title>
        <authorList>
            <person name="Weon H.-Y."/>
            <person name="Kwon S.-W."/>
            <person name="Lee S.A."/>
        </authorList>
    </citation>
    <scope>NUCLEOTIDE SEQUENCE [LARGE SCALE GENOMIC DNA]</scope>
    <source>
        <strain evidence="3 4">KIS59-12</strain>
    </source>
</reference>
<dbReference type="OrthoDB" id="9770537at2"/>
<dbReference type="InterPro" id="IPR016163">
    <property type="entry name" value="Ald_DH_C"/>
</dbReference>
<accession>A0A386HQH5</accession>
<dbReference type="GO" id="GO:0016620">
    <property type="term" value="F:oxidoreductase activity, acting on the aldehyde or oxo group of donors, NAD or NADP as acceptor"/>
    <property type="evidence" value="ECO:0007669"/>
    <property type="project" value="InterPro"/>
</dbReference>
<keyword evidence="1" id="KW-0560">Oxidoreductase</keyword>
<sequence>MNENKEGKLADEVMHNALMAFEKYSLIDKKSKAGFLKEIAKQIELNRIELIPLAIEESHLSEARLQGELTRTINQLNLFATLLLEGSWVDASIDIGNAQQKPYPKPDVRKMLQPMGPIIVFGASNFPFAFSTAGGDTASALAAGASVVIKAHPAHYRTSSAIFKAIKTAIAFSNMPEFTVQHVEGSFALGKALVQHSFTSGVGFTGSFSGGKALMNYAAEREKPIPVFAEMSSINPTVLYPDYLKTNYLQVAEKLASSITLGAGQFCTNPGLLLALDGDELDGFIEELRNKMQSIPAQKMLHEGIYKNYIEAIGQVKRNNDVEIIFEGNDLSSEMDVLPFIAKVKAAVFLDKNHLKDEIFGPYSLLVVCKNKEELKSVLKLIAGQLTTTLMATEKDMNQHSDILHIQQSIAGRIIVNDVPTGVEVCSSMVHGGPYPATSDARYTSVGTAAIKRWVRPVCYQGFPQQHLPDELKNDNPLKIWRLENNEWKK</sequence>
<evidence type="ECO:0000256" key="1">
    <source>
        <dbReference type="ARBA" id="ARBA00023002"/>
    </source>
</evidence>
<dbReference type="CDD" id="cd07129">
    <property type="entry name" value="ALDH_KGSADH"/>
    <property type="match status" value="1"/>
</dbReference>
<evidence type="ECO:0000259" key="2">
    <source>
        <dbReference type="Pfam" id="PF00171"/>
    </source>
</evidence>
<dbReference type="Gene3D" id="3.40.605.10">
    <property type="entry name" value="Aldehyde Dehydrogenase, Chain A, domain 1"/>
    <property type="match status" value="1"/>
</dbReference>
<dbReference type="EMBL" id="CP032489">
    <property type="protein sequence ID" value="AYD47740.1"/>
    <property type="molecule type" value="Genomic_DNA"/>
</dbReference>
<dbReference type="PANTHER" id="PTHR43353:SF3">
    <property type="entry name" value="ALDEHYDE DEHYDROGENASE-RELATED"/>
    <property type="match status" value="1"/>
</dbReference>
<organism evidence="3 4">
    <name type="scientific">Arachidicoccus soli</name>
    <dbReference type="NCBI Taxonomy" id="2341117"/>
    <lineage>
        <taxon>Bacteria</taxon>
        <taxon>Pseudomonadati</taxon>
        <taxon>Bacteroidota</taxon>
        <taxon>Chitinophagia</taxon>
        <taxon>Chitinophagales</taxon>
        <taxon>Chitinophagaceae</taxon>
        <taxon>Arachidicoccus</taxon>
    </lineage>
</organism>
<dbReference type="InterPro" id="IPR050740">
    <property type="entry name" value="Aldehyde_DH_Superfamily"/>
</dbReference>
<dbReference type="SUPFAM" id="SSF53720">
    <property type="entry name" value="ALDH-like"/>
    <property type="match status" value="1"/>
</dbReference>
<evidence type="ECO:0000313" key="3">
    <source>
        <dbReference type="EMBL" id="AYD47740.1"/>
    </source>
</evidence>
<proteinExistence type="predicted"/>